<evidence type="ECO:0000313" key="1">
    <source>
        <dbReference type="EMBL" id="KAG2636323.1"/>
    </source>
</evidence>
<sequence length="119" mass="13842">MMLKLRFNMRNCRRLKCTERPTLRMIQMTHRGMLELRANGHCMQACLVWFRVTAVTVEPPQLVAWIDPRLAWHKPTPSFEALIWEAGRDQEADADAPYPYSLRCGQGGHGRRISSSRNF</sequence>
<name>A0A8T0VV66_PANVG</name>
<organism evidence="1 2">
    <name type="scientific">Panicum virgatum</name>
    <name type="common">Blackwell switchgrass</name>
    <dbReference type="NCBI Taxonomy" id="38727"/>
    <lineage>
        <taxon>Eukaryota</taxon>
        <taxon>Viridiplantae</taxon>
        <taxon>Streptophyta</taxon>
        <taxon>Embryophyta</taxon>
        <taxon>Tracheophyta</taxon>
        <taxon>Spermatophyta</taxon>
        <taxon>Magnoliopsida</taxon>
        <taxon>Liliopsida</taxon>
        <taxon>Poales</taxon>
        <taxon>Poaceae</taxon>
        <taxon>PACMAD clade</taxon>
        <taxon>Panicoideae</taxon>
        <taxon>Panicodae</taxon>
        <taxon>Paniceae</taxon>
        <taxon>Panicinae</taxon>
        <taxon>Panicum</taxon>
        <taxon>Panicum sect. Hiantes</taxon>
    </lineage>
</organism>
<proteinExistence type="predicted"/>
<protein>
    <submittedName>
        <fullName evidence="1">Uncharacterized protein</fullName>
    </submittedName>
</protein>
<keyword evidence="2" id="KW-1185">Reference proteome</keyword>
<dbReference type="AlphaFoldDB" id="A0A8T0VV66"/>
<dbReference type="Proteomes" id="UP000823388">
    <property type="component" value="Chromosome 2N"/>
</dbReference>
<dbReference type="EMBL" id="CM029040">
    <property type="protein sequence ID" value="KAG2636323.1"/>
    <property type="molecule type" value="Genomic_DNA"/>
</dbReference>
<comment type="caution">
    <text evidence="1">The sequence shown here is derived from an EMBL/GenBank/DDBJ whole genome shotgun (WGS) entry which is preliminary data.</text>
</comment>
<accession>A0A8T0VV66</accession>
<gene>
    <name evidence="1" type="ORF">PVAP13_2NG465603</name>
</gene>
<reference evidence="1" key="1">
    <citation type="submission" date="2020-05" db="EMBL/GenBank/DDBJ databases">
        <title>WGS assembly of Panicum virgatum.</title>
        <authorList>
            <person name="Lovell J.T."/>
            <person name="Jenkins J."/>
            <person name="Shu S."/>
            <person name="Juenger T.E."/>
            <person name="Schmutz J."/>
        </authorList>
    </citation>
    <scope>NUCLEOTIDE SEQUENCE</scope>
    <source>
        <strain evidence="1">AP13</strain>
    </source>
</reference>
<evidence type="ECO:0000313" key="2">
    <source>
        <dbReference type="Proteomes" id="UP000823388"/>
    </source>
</evidence>